<keyword evidence="3" id="KW-0238">DNA-binding</keyword>
<dbReference type="RefSeq" id="WP_264067867.1">
    <property type="nucleotide sequence ID" value="NZ_JACKTY010000028.1"/>
</dbReference>
<protein>
    <submittedName>
        <fullName evidence="7">LysR family transcriptional regulator</fullName>
    </submittedName>
</protein>
<organism evidence="7 8">
    <name type="scientific">Mycolicibacterium komossense</name>
    <dbReference type="NCBI Taxonomy" id="1779"/>
    <lineage>
        <taxon>Bacteria</taxon>
        <taxon>Bacillati</taxon>
        <taxon>Actinomycetota</taxon>
        <taxon>Actinomycetes</taxon>
        <taxon>Mycobacteriales</taxon>
        <taxon>Mycobacteriaceae</taxon>
        <taxon>Mycolicibacterium</taxon>
    </lineage>
</organism>
<name>A0ABT3CBX4_9MYCO</name>
<dbReference type="PANTHER" id="PTHR30346">
    <property type="entry name" value="TRANSCRIPTIONAL DUAL REGULATOR HCAR-RELATED"/>
    <property type="match status" value="1"/>
</dbReference>
<feature type="domain" description="HTH lysR-type" evidence="6">
    <location>
        <begin position="15"/>
        <end position="72"/>
    </location>
</feature>
<dbReference type="Pfam" id="PF00126">
    <property type="entry name" value="HTH_1"/>
    <property type="match status" value="1"/>
</dbReference>
<evidence type="ECO:0000256" key="3">
    <source>
        <dbReference type="ARBA" id="ARBA00023125"/>
    </source>
</evidence>
<dbReference type="PANTHER" id="PTHR30346:SF0">
    <property type="entry name" value="HCA OPERON TRANSCRIPTIONAL ACTIVATOR HCAR"/>
    <property type="match status" value="1"/>
</dbReference>
<evidence type="ECO:0000256" key="1">
    <source>
        <dbReference type="ARBA" id="ARBA00009437"/>
    </source>
</evidence>
<dbReference type="EMBL" id="JACKTY010000028">
    <property type="protein sequence ID" value="MCV7226985.1"/>
    <property type="molecule type" value="Genomic_DNA"/>
</dbReference>
<dbReference type="InterPro" id="IPR036390">
    <property type="entry name" value="WH_DNA-bd_sf"/>
</dbReference>
<dbReference type="Gene3D" id="3.40.190.10">
    <property type="entry name" value="Periplasmic binding protein-like II"/>
    <property type="match status" value="2"/>
</dbReference>
<evidence type="ECO:0000313" key="7">
    <source>
        <dbReference type="EMBL" id="MCV7226985.1"/>
    </source>
</evidence>
<dbReference type="SUPFAM" id="SSF53850">
    <property type="entry name" value="Periplasmic binding protein-like II"/>
    <property type="match status" value="1"/>
</dbReference>
<dbReference type="Gene3D" id="1.10.10.10">
    <property type="entry name" value="Winged helix-like DNA-binding domain superfamily/Winged helix DNA-binding domain"/>
    <property type="match status" value="1"/>
</dbReference>
<evidence type="ECO:0000256" key="5">
    <source>
        <dbReference type="ARBA" id="ARBA00023163"/>
    </source>
</evidence>
<accession>A0ABT3CBX4</accession>
<dbReference type="InterPro" id="IPR000847">
    <property type="entry name" value="LysR_HTH_N"/>
</dbReference>
<proteinExistence type="inferred from homology"/>
<dbReference type="PROSITE" id="PS50931">
    <property type="entry name" value="HTH_LYSR"/>
    <property type="match status" value="1"/>
</dbReference>
<dbReference type="PRINTS" id="PR00039">
    <property type="entry name" value="HTHLYSR"/>
</dbReference>
<keyword evidence="8" id="KW-1185">Reference proteome</keyword>
<comment type="similarity">
    <text evidence="1">Belongs to the LysR transcriptional regulatory family.</text>
</comment>
<dbReference type="InterPro" id="IPR005119">
    <property type="entry name" value="LysR_subst-bd"/>
</dbReference>
<evidence type="ECO:0000256" key="2">
    <source>
        <dbReference type="ARBA" id="ARBA00023015"/>
    </source>
</evidence>
<dbReference type="SUPFAM" id="SSF46785">
    <property type="entry name" value="Winged helix' DNA-binding domain"/>
    <property type="match status" value="1"/>
</dbReference>
<gene>
    <name evidence="7" type="ORF">H7J73_13195</name>
</gene>
<keyword evidence="4" id="KW-0010">Activator</keyword>
<keyword evidence="2" id="KW-0805">Transcription regulation</keyword>
<dbReference type="Proteomes" id="UP001526201">
    <property type="component" value="Unassembled WGS sequence"/>
</dbReference>
<comment type="caution">
    <text evidence="7">The sequence shown here is derived from an EMBL/GenBank/DDBJ whole genome shotgun (WGS) entry which is preliminary data.</text>
</comment>
<sequence>MPDAGSDSGLSPVDLDLRVVRYFVAVAEYGHFGRAAAALHMTQPSLSRQIRGLEKQLGAMLLLRTSQGSRLTDPGQAFLIHARTMLATAARAAAHTRAAAAPHTITIGYTTNLVIGAAVRELRRRHPDAEVTTRHLPWNGAHPAVTEHVVDIALTRLPTPAEGVEIEVIYQEPRALLLSREHRLASRDDVELADIADEIMPRVSDPVWDAFWRIDPRPDGRPAPDGPVLDDAADLFDYLTAGDAVLIVPADSRVPDLQPELTTIPLRDVSPGQVALMHRTDESSSLVRDFGDCARELLEPGEPSPRRR</sequence>
<evidence type="ECO:0000256" key="4">
    <source>
        <dbReference type="ARBA" id="ARBA00023159"/>
    </source>
</evidence>
<dbReference type="InterPro" id="IPR036388">
    <property type="entry name" value="WH-like_DNA-bd_sf"/>
</dbReference>
<reference evidence="7 8" key="1">
    <citation type="journal article" date="2022" name="BMC Genomics">
        <title>Comparative genome analysis of mycobacteria focusing on tRNA and non-coding RNA.</title>
        <authorList>
            <person name="Behra P.R.K."/>
            <person name="Pettersson B.M.F."/>
            <person name="Ramesh M."/>
            <person name="Das S."/>
            <person name="Dasgupta S."/>
            <person name="Kirsebom L.A."/>
        </authorList>
    </citation>
    <scope>NUCLEOTIDE SEQUENCE [LARGE SCALE GENOMIC DNA]</scope>
    <source>
        <strain evidence="7 8">DSM 44078</strain>
    </source>
</reference>
<evidence type="ECO:0000259" key="6">
    <source>
        <dbReference type="PROSITE" id="PS50931"/>
    </source>
</evidence>
<keyword evidence="5" id="KW-0804">Transcription</keyword>
<evidence type="ECO:0000313" key="8">
    <source>
        <dbReference type="Proteomes" id="UP001526201"/>
    </source>
</evidence>
<dbReference type="Pfam" id="PF03466">
    <property type="entry name" value="LysR_substrate"/>
    <property type="match status" value="1"/>
</dbReference>